<organism evidence="1 2">
    <name type="scientific">Amycolatopsis halotolerans</name>
    <dbReference type="NCBI Taxonomy" id="330083"/>
    <lineage>
        <taxon>Bacteria</taxon>
        <taxon>Bacillati</taxon>
        <taxon>Actinomycetota</taxon>
        <taxon>Actinomycetes</taxon>
        <taxon>Pseudonocardiales</taxon>
        <taxon>Pseudonocardiaceae</taxon>
        <taxon>Amycolatopsis</taxon>
    </lineage>
</organism>
<evidence type="ECO:0000313" key="2">
    <source>
        <dbReference type="Proteomes" id="UP001595764"/>
    </source>
</evidence>
<dbReference type="Proteomes" id="UP001595764">
    <property type="component" value="Unassembled WGS sequence"/>
</dbReference>
<proteinExistence type="predicted"/>
<sequence>MTIYSQHPQRGKVQVLASYRVPSGVVSSTLTSVDSTTTAAPIVDALNRVSACASVPVSVYDMRGSGYNHYPERHLAALTDRDSRASLFEGTHSLWYEQAMWLLHEALTDLDDATASVPAPIRTAIDAELETEAHWLLAALAEYTEGIEVPDDETRRAWDFEDPFVTYDSRWGGLGRLERKLLDRLEADATGQELDDAITDLRLLLDIAAQLDIGDLRLQLDDLSITAEPEDPDGFFLNVEAPLPSGKYNRVEWGVAIDRWEVDKRDEEGYPLDSHGEPVIRCVLAERPNITDVVALFKLTTSQEQLESWTQTPIGSTLANTAFTVTKRYNDTGGSE</sequence>
<comment type="caution">
    <text evidence="1">The sequence shown here is derived from an EMBL/GenBank/DDBJ whole genome shotgun (WGS) entry which is preliminary data.</text>
</comment>
<gene>
    <name evidence="1" type="ORF">ACFORO_32865</name>
</gene>
<keyword evidence="2" id="KW-1185">Reference proteome</keyword>
<dbReference type="RefSeq" id="WP_377873499.1">
    <property type="nucleotide sequence ID" value="NZ_JBHMAY010000052.1"/>
</dbReference>
<accession>A0ABV7QSZ7</accession>
<name>A0ABV7QSZ7_9PSEU</name>
<reference evidence="2" key="1">
    <citation type="journal article" date="2019" name="Int. J. Syst. Evol. Microbiol.">
        <title>The Global Catalogue of Microorganisms (GCM) 10K type strain sequencing project: providing services to taxonomists for standard genome sequencing and annotation.</title>
        <authorList>
            <consortium name="The Broad Institute Genomics Platform"/>
            <consortium name="The Broad Institute Genome Sequencing Center for Infectious Disease"/>
            <person name="Wu L."/>
            <person name="Ma J."/>
        </authorList>
    </citation>
    <scope>NUCLEOTIDE SEQUENCE [LARGE SCALE GENOMIC DNA]</scope>
    <source>
        <strain evidence="2">CGMCC 4.7682</strain>
    </source>
</reference>
<evidence type="ECO:0000313" key="1">
    <source>
        <dbReference type="EMBL" id="MFC3515005.1"/>
    </source>
</evidence>
<protein>
    <submittedName>
        <fullName evidence="1">Uncharacterized protein</fullName>
    </submittedName>
</protein>
<dbReference type="EMBL" id="JBHRWI010000043">
    <property type="protein sequence ID" value="MFC3515005.1"/>
    <property type="molecule type" value="Genomic_DNA"/>
</dbReference>